<sequence>MRTSDGVTWVTVMGFVVGVGILLVLLAVVGVGDVLTAVSTLAPSLQVGTLGVAVLWMATWSGSLYLTSRTTGVNITILGSFLVYVHMVFLDNVVPLTSISADPFAALAVATCATSLPSVGSKI</sequence>
<evidence type="ECO:0000313" key="3">
    <source>
        <dbReference type="Proteomes" id="UP000252985"/>
    </source>
</evidence>
<protein>
    <submittedName>
        <fullName evidence="2">Uncharacterized protein</fullName>
    </submittedName>
</protein>
<dbReference type="Proteomes" id="UP000252985">
    <property type="component" value="Chromosome"/>
</dbReference>
<proteinExistence type="predicted"/>
<accession>A0A345EC71</accession>
<keyword evidence="1" id="KW-0472">Membrane</keyword>
<feature type="transmembrane region" description="Helical" evidence="1">
    <location>
        <begin position="7"/>
        <end position="29"/>
    </location>
</feature>
<reference evidence="2 3" key="1">
    <citation type="submission" date="2018-07" db="EMBL/GenBank/DDBJ databases">
        <title>Genome sequences of Haloplanus sp. CBA1112.</title>
        <authorList>
            <person name="Kim Y.B."/>
            <person name="Roh S.W."/>
        </authorList>
    </citation>
    <scope>NUCLEOTIDE SEQUENCE [LARGE SCALE GENOMIC DNA]</scope>
    <source>
        <strain evidence="2 3">CBA1112</strain>
    </source>
</reference>
<dbReference type="EMBL" id="CP031148">
    <property type="protein sequence ID" value="AXG09793.1"/>
    <property type="molecule type" value="Genomic_DNA"/>
</dbReference>
<dbReference type="KEGG" id="haq:DU484_07970"/>
<dbReference type="RefSeq" id="WP_114605638.1">
    <property type="nucleotide sequence ID" value="NZ_CP031148.1"/>
</dbReference>
<feature type="transmembrane region" description="Helical" evidence="1">
    <location>
        <begin position="72"/>
        <end position="90"/>
    </location>
</feature>
<name>A0A345EC71_9EURY</name>
<dbReference type="AlphaFoldDB" id="A0A345EC71"/>
<organism evidence="2 3">
    <name type="scientific">Haloplanus rubicundus</name>
    <dbReference type="NCBI Taxonomy" id="1547898"/>
    <lineage>
        <taxon>Archaea</taxon>
        <taxon>Methanobacteriati</taxon>
        <taxon>Methanobacteriota</taxon>
        <taxon>Stenosarchaea group</taxon>
        <taxon>Halobacteria</taxon>
        <taxon>Halobacteriales</taxon>
        <taxon>Haloferacaceae</taxon>
        <taxon>Haloplanus</taxon>
    </lineage>
</organism>
<dbReference type="GeneID" id="37286906"/>
<feature type="transmembrane region" description="Helical" evidence="1">
    <location>
        <begin position="41"/>
        <end position="60"/>
    </location>
</feature>
<evidence type="ECO:0000313" key="2">
    <source>
        <dbReference type="EMBL" id="AXG09793.1"/>
    </source>
</evidence>
<keyword evidence="1" id="KW-1133">Transmembrane helix</keyword>
<evidence type="ECO:0000256" key="1">
    <source>
        <dbReference type="SAM" id="Phobius"/>
    </source>
</evidence>
<gene>
    <name evidence="2" type="ORF">DU484_07970</name>
</gene>
<keyword evidence="1" id="KW-0812">Transmembrane</keyword>